<keyword evidence="1" id="KW-0812">Transmembrane</keyword>
<feature type="domain" description="DUF1468" evidence="2">
    <location>
        <begin position="13"/>
        <end position="158"/>
    </location>
</feature>
<protein>
    <recommendedName>
        <fullName evidence="2">DUF1468 domain-containing protein</fullName>
    </recommendedName>
</protein>
<keyword evidence="4" id="KW-1185">Reference proteome</keyword>
<evidence type="ECO:0000313" key="4">
    <source>
        <dbReference type="Proteomes" id="UP001342418"/>
    </source>
</evidence>
<keyword evidence="3" id="KW-0614">Plasmid</keyword>
<dbReference type="InterPro" id="IPR009936">
    <property type="entry name" value="DUF1468"/>
</dbReference>
<gene>
    <name evidence="3" type="ORF">NTH_04338</name>
</gene>
<feature type="transmembrane region" description="Helical" evidence="1">
    <location>
        <begin position="6"/>
        <end position="25"/>
    </location>
</feature>
<dbReference type="Pfam" id="PF07331">
    <property type="entry name" value="TctB"/>
    <property type="match status" value="1"/>
</dbReference>
<evidence type="ECO:0000256" key="1">
    <source>
        <dbReference type="SAM" id="Phobius"/>
    </source>
</evidence>
<keyword evidence="1" id="KW-1133">Transmembrane helix</keyword>
<sequence>MRADLYTAPALFILGAAMSYGGYVMDRLEIRQIHPASIPGLVPMLLGAALMLAAIVLFLQARNALASGPQPEADTGSTRDLVLTALSCGVYALLLVGNMPFPAATAIFVASFILIFEADPSKGKAHLARIAAIAIVLGVAVAAATSILFRYAFLVRLP</sequence>
<dbReference type="EMBL" id="CP030942">
    <property type="protein sequence ID" value="UUP19823.1"/>
    <property type="molecule type" value="Genomic_DNA"/>
</dbReference>
<feature type="transmembrane region" description="Helical" evidence="1">
    <location>
        <begin position="37"/>
        <end position="59"/>
    </location>
</feature>
<name>A0ABY5MPE1_9HYPH</name>
<dbReference type="Proteomes" id="UP001342418">
    <property type="component" value="Plasmid p1536_1"/>
</dbReference>
<evidence type="ECO:0000313" key="3">
    <source>
        <dbReference type="EMBL" id="UUP19823.1"/>
    </source>
</evidence>
<feature type="transmembrane region" description="Helical" evidence="1">
    <location>
        <begin position="90"/>
        <end position="115"/>
    </location>
</feature>
<proteinExistence type="predicted"/>
<dbReference type="RefSeq" id="WP_338532021.1">
    <property type="nucleotide sequence ID" value="NZ_CP030942.1"/>
</dbReference>
<organism evidence="3 4">
    <name type="scientific">Nitratireductor thuwali</name>
    <dbReference type="NCBI Taxonomy" id="2267699"/>
    <lineage>
        <taxon>Bacteria</taxon>
        <taxon>Pseudomonadati</taxon>
        <taxon>Pseudomonadota</taxon>
        <taxon>Alphaproteobacteria</taxon>
        <taxon>Hyphomicrobiales</taxon>
        <taxon>Phyllobacteriaceae</taxon>
        <taxon>Nitratireductor</taxon>
    </lineage>
</organism>
<geneLocation type="plasmid" evidence="3 4">
    <name>p1536_1</name>
</geneLocation>
<reference evidence="3 4" key="1">
    <citation type="submission" date="2018-07" db="EMBL/GenBank/DDBJ databases">
        <title>Genome sequence of Nitratireductor thuwali#1536.</title>
        <authorList>
            <person name="Michoud G."/>
            <person name="Merlino G."/>
            <person name="Sefrji F.O."/>
            <person name="Daffonchio D."/>
        </authorList>
    </citation>
    <scope>NUCLEOTIDE SEQUENCE [LARGE SCALE GENOMIC DNA]</scope>
    <source>
        <strain evidence="3 4">Nit1536</strain>
        <plasmid evidence="3 4">p1536_1</plasmid>
    </source>
</reference>
<accession>A0ABY5MPE1</accession>
<feature type="transmembrane region" description="Helical" evidence="1">
    <location>
        <begin position="127"/>
        <end position="153"/>
    </location>
</feature>
<keyword evidence="1" id="KW-0472">Membrane</keyword>
<evidence type="ECO:0000259" key="2">
    <source>
        <dbReference type="Pfam" id="PF07331"/>
    </source>
</evidence>